<organism evidence="1 2">
    <name type="scientific">Micromonospora sonneratiae</name>
    <dbReference type="NCBI Taxonomy" id="1184706"/>
    <lineage>
        <taxon>Bacteria</taxon>
        <taxon>Bacillati</taxon>
        <taxon>Actinomycetota</taxon>
        <taxon>Actinomycetes</taxon>
        <taxon>Micromonosporales</taxon>
        <taxon>Micromonosporaceae</taxon>
        <taxon>Micromonospora</taxon>
    </lineage>
</organism>
<keyword evidence="2" id="KW-1185">Reference proteome</keyword>
<protein>
    <submittedName>
        <fullName evidence="1">Ribokinase</fullName>
    </submittedName>
</protein>
<dbReference type="EMBL" id="JBHTMP010000012">
    <property type="protein sequence ID" value="MFD1321427.1"/>
    <property type="molecule type" value="Genomic_DNA"/>
</dbReference>
<dbReference type="SUPFAM" id="SSF53613">
    <property type="entry name" value="Ribokinase-like"/>
    <property type="match status" value="1"/>
</dbReference>
<evidence type="ECO:0000313" key="2">
    <source>
        <dbReference type="Proteomes" id="UP001597260"/>
    </source>
</evidence>
<feature type="non-terminal residue" evidence="1">
    <location>
        <position position="1"/>
    </location>
</feature>
<sequence length="45" mass="4602">DPVVDALRWASAAGAACARRPGASTAIPTRDEIDELSATTYGAAR</sequence>
<dbReference type="Gene3D" id="3.40.1190.20">
    <property type="match status" value="1"/>
</dbReference>
<proteinExistence type="predicted"/>
<accession>A0ABW3YAG6</accession>
<reference evidence="2" key="1">
    <citation type="journal article" date="2019" name="Int. J. Syst. Evol. Microbiol.">
        <title>The Global Catalogue of Microorganisms (GCM) 10K type strain sequencing project: providing services to taxonomists for standard genome sequencing and annotation.</title>
        <authorList>
            <consortium name="The Broad Institute Genomics Platform"/>
            <consortium name="The Broad Institute Genome Sequencing Center for Infectious Disease"/>
            <person name="Wu L."/>
            <person name="Ma J."/>
        </authorList>
    </citation>
    <scope>NUCLEOTIDE SEQUENCE [LARGE SCALE GENOMIC DNA]</scope>
    <source>
        <strain evidence="2">JCM 31037</strain>
    </source>
</reference>
<dbReference type="InterPro" id="IPR029056">
    <property type="entry name" value="Ribokinase-like"/>
</dbReference>
<gene>
    <name evidence="1" type="ORF">ACFQ4H_10035</name>
</gene>
<evidence type="ECO:0000313" key="1">
    <source>
        <dbReference type="EMBL" id="MFD1321427.1"/>
    </source>
</evidence>
<name>A0ABW3YAG6_9ACTN</name>
<comment type="caution">
    <text evidence="1">The sequence shown here is derived from an EMBL/GenBank/DDBJ whole genome shotgun (WGS) entry which is preliminary data.</text>
</comment>
<dbReference type="Proteomes" id="UP001597260">
    <property type="component" value="Unassembled WGS sequence"/>
</dbReference>